<feature type="region of interest" description="Disordered" evidence="3">
    <location>
        <begin position="319"/>
        <end position="357"/>
    </location>
</feature>
<dbReference type="EMBL" id="JH171959">
    <property type="protein sequence ID" value="EHB12934.1"/>
    <property type="molecule type" value="Genomic_DNA"/>
</dbReference>
<feature type="compositionally biased region" description="Basic and acidic residues" evidence="3">
    <location>
        <begin position="160"/>
        <end position="173"/>
    </location>
</feature>
<feature type="compositionally biased region" description="Basic and acidic residues" evidence="3">
    <location>
        <begin position="121"/>
        <end position="137"/>
    </location>
</feature>
<evidence type="ECO:0000256" key="1">
    <source>
        <dbReference type="ARBA" id="ARBA00007473"/>
    </source>
</evidence>
<evidence type="ECO:0000313" key="6">
    <source>
        <dbReference type="Proteomes" id="UP000006813"/>
    </source>
</evidence>
<feature type="region of interest" description="Disordered" evidence="3">
    <location>
        <begin position="471"/>
        <end position="545"/>
    </location>
</feature>
<feature type="compositionally biased region" description="Basic and acidic residues" evidence="3">
    <location>
        <begin position="330"/>
        <end position="345"/>
    </location>
</feature>
<feature type="compositionally biased region" description="Polar residues" evidence="3">
    <location>
        <begin position="148"/>
        <end position="159"/>
    </location>
</feature>
<reference evidence="5 6" key="1">
    <citation type="journal article" date="2011" name="Nature">
        <title>Genome sequencing reveals insights into physiology and longevity of the naked mole rat.</title>
        <authorList>
            <person name="Kim E.B."/>
            <person name="Fang X."/>
            <person name="Fushan A.A."/>
            <person name="Huang Z."/>
            <person name="Lobanov A.V."/>
            <person name="Han L."/>
            <person name="Marino S.M."/>
            <person name="Sun X."/>
            <person name="Turanov A.A."/>
            <person name="Yang P."/>
            <person name="Yim S.H."/>
            <person name="Zhao X."/>
            <person name="Kasaikina M.V."/>
            <person name="Stoletzki N."/>
            <person name="Peng C."/>
            <person name="Polak P."/>
            <person name="Xiong Z."/>
            <person name="Kiezun A."/>
            <person name="Zhu Y."/>
            <person name="Chen Y."/>
            <person name="Kryukov G.V."/>
            <person name="Zhang Q."/>
            <person name="Peshkin L."/>
            <person name="Yang L."/>
            <person name="Bronson R.T."/>
            <person name="Buffenstein R."/>
            <person name="Wang B."/>
            <person name="Han C."/>
            <person name="Li Q."/>
            <person name="Chen L."/>
            <person name="Zhao W."/>
            <person name="Sunyaev S.R."/>
            <person name="Park T.J."/>
            <person name="Zhang G."/>
            <person name="Wang J."/>
            <person name="Gladyshev V.N."/>
        </authorList>
    </citation>
    <scope>NUCLEOTIDE SEQUENCE [LARGE SCALE GENOMIC DNA]</scope>
</reference>
<dbReference type="InterPro" id="IPR024626">
    <property type="entry name" value="Kri1-like_C"/>
</dbReference>
<dbReference type="Pfam" id="PF12936">
    <property type="entry name" value="Kri1_C"/>
    <property type="match status" value="2"/>
</dbReference>
<feature type="domain" description="Kri1-like C-terminal" evidence="4">
    <location>
        <begin position="634"/>
        <end position="721"/>
    </location>
</feature>
<feature type="region of interest" description="Disordered" evidence="3">
    <location>
        <begin position="252"/>
        <end position="296"/>
    </location>
</feature>
<dbReference type="Pfam" id="PF05178">
    <property type="entry name" value="Kri1"/>
    <property type="match status" value="1"/>
</dbReference>
<name>G5BUH3_HETGA</name>
<feature type="compositionally biased region" description="Acidic residues" evidence="3">
    <location>
        <begin position="471"/>
        <end position="490"/>
    </location>
</feature>
<feature type="compositionally biased region" description="Acidic residues" evidence="3">
    <location>
        <begin position="417"/>
        <end position="435"/>
    </location>
</feature>
<dbReference type="eggNOG" id="KOG2409">
    <property type="taxonomic scope" value="Eukaryota"/>
</dbReference>
<protein>
    <recommendedName>
        <fullName evidence="2">Protein KRI1 homolog</fullName>
    </recommendedName>
</protein>
<dbReference type="InParanoid" id="G5BUH3"/>
<dbReference type="GO" id="GO:0000447">
    <property type="term" value="P:endonucleolytic cleavage in ITS1 to separate SSU-rRNA from 5.8S rRNA and LSU-rRNA from tricistronic rRNA transcript (SSU-rRNA, 5.8S rRNA, LSU-rRNA)"/>
    <property type="evidence" value="ECO:0007669"/>
    <property type="project" value="TreeGrafter"/>
</dbReference>
<feature type="compositionally biased region" description="Acidic residues" evidence="3">
    <location>
        <begin position="729"/>
        <end position="739"/>
    </location>
</feature>
<evidence type="ECO:0000256" key="2">
    <source>
        <dbReference type="ARBA" id="ARBA00017294"/>
    </source>
</evidence>
<dbReference type="PANTHER" id="PTHR14490">
    <property type="entry name" value="ZINC FINGER, ZZ TYPE"/>
    <property type="match status" value="1"/>
</dbReference>
<accession>G5BUH3</accession>
<dbReference type="Proteomes" id="UP000006813">
    <property type="component" value="Unassembled WGS sequence"/>
</dbReference>
<feature type="region of interest" description="Disordered" evidence="3">
    <location>
        <begin position="29"/>
        <end position="64"/>
    </location>
</feature>
<dbReference type="PANTHER" id="PTHR14490:SF5">
    <property type="entry name" value="PROTEIN KRI1 HOMOLOG"/>
    <property type="match status" value="1"/>
</dbReference>
<proteinExistence type="inferred from homology"/>
<feature type="domain" description="Kri1-like C-terminal" evidence="4">
    <location>
        <begin position="561"/>
        <end position="607"/>
    </location>
</feature>
<sequence length="842" mass="98689">MPEPRGSSPLRVNKAFAARYGRYREREELQRLKDRYGDPHGGSDSSSESDSSDERVEFDPQQERDFYRTLSLLKKKDPRIYQKDATFYQRTGSTESPSSSENEEESAAPQKRKKVQPMYLKDYERKVILEKGGKYVDEENSDGETSDQRVQQTSSQSYVEEQKQLRDSFRPFVEDSEDEDSAGEGGSGLLQKRRKTREEKDQEDADYVEWLKGQKEIQNRKSLKELMHLKEYWDNPELDEGEQFLRDYILNKRYEEEGSEEEGDEEEEEEEEEEGVPGPPVQVAVDDSSDEGELFLKKQEDFEHKYNFRFEEPDAALVKTYPRSIASSMRRRDERRKEKREETRERKKREKARKQEELKQLKNLKRKEILAKLEKLRQVTGNETLGLEEQDLEGDFDPIQHEQLMQKCLGHDFYSAEEEEKPQFEEEDGLEEDWNWDTWGGPEQDGAWNQQEPHCEDPNFNKCLGHDFYSAEEEEKPQFEEEDGLEEDWNWDTWGGPEQDGAWNQQEPHCEDPNFNMDADSDPRPPQKKWLEAPSTGRKKRKSLFASAVGQQKPVFDPGDKTFEEYLDEYYRLDYEDIIDDLPCRFKYRSVVPCDFGLSTEEWLEAPSTGRKKRKSLFASAVGQQKPVFDPGDKTFEEYLDEYYRLDYEDIIDDLPCRFKYRSVVPCDFGLSTEEILGADDKELNRWCSLKKTCMYRSEQEELQDKRSYSQKAQNSRKKRQIFKSLCPEETETATEDTGELQRHPAGPQEQLVVPDGGRGKQSQPESPLAQEDEAPMSPHKTPAPQKRRRGKKAHLLGPTVTLGGREFSRQRLQAFGLNPKRLHFRQLGRQRRKQPGPKSRP</sequence>
<dbReference type="FunCoup" id="G5BUH3">
    <property type="interactions" value="972"/>
</dbReference>
<feature type="compositionally biased region" description="Basic and acidic residues" evidence="3">
    <location>
        <begin position="521"/>
        <end position="531"/>
    </location>
</feature>
<feature type="compositionally biased region" description="Basic and acidic residues" evidence="3">
    <location>
        <begin position="29"/>
        <end position="38"/>
    </location>
</feature>
<dbReference type="AlphaFoldDB" id="G5BUH3"/>
<feature type="region of interest" description="Disordered" evidence="3">
    <location>
        <begin position="701"/>
        <end position="842"/>
    </location>
</feature>
<feature type="region of interest" description="Disordered" evidence="3">
    <location>
        <begin position="81"/>
        <end position="211"/>
    </location>
</feature>
<comment type="similarity">
    <text evidence="1">Belongs to the KRI1 family.</text>
</comment>
<feature type="compositionally biased region" description="Basic and acidic residues" evidence="3">
    <location>
        <begin position="52"/>
        <end position="64"/>
    </location>
</feature>
<feature type="compositionally biased region" description="Basic residues" evidence="3">
    <location>
        <begin position="821"/>
        <end position="842"/>
    </location>
</feature>
<evidence type="ECO:0000259" key="4">
    <source>
        <dbReference type="Pfam" id="PF12936"/>
    </source>
</evidence>
<dbReference type="GO" id="GO:0005730">
    <property type="term" value="C:nucleolus"/>
    <property type="evidence" value="ECO:0007669"/>
    <property type="project" value="TreeGrafter"/>
</dbReference>
<feature type="compositionally biased region" description="Acidic residues" evidence="3">
    <location>
        <begin position="257"/>
        <end position="275"/>
    </location>
</feature>
<organism evidence="5 6">
    <name type="scientific">Heterocephalus glaber</name>
    <name type="common">Naked mole rat</name>
    <dbReference type="NCBI Taxonomy" id="10181"/>
    <lineage>
        <taxon>Eukaryota</taxon>
        <taxon>Metazoa</taxon>
        <taxon>Chordata</taxon>
        <taxon>Craniata</taxon>
        <taxon>Vertebrata</taxon>
        <taxon>Euteleostomi</taxon>
        <taxon>Mammalia</taxon>
        <taxon>Eutheria</taxon>
        <taxon>Euarchontoglires</taxon>
        <taxon>Glires</taxon>
        <taxon>Rodentia</taxon>
        <taxon>Hystricomorpha</taxon>
        <taxon>Bathyergidae</taxon>
        <taxon>Heterocephalus</taxon>
    </lineage>
</organism>
<dbReference type="STRING" id="10181.G5BUH3"/>
<evidence type="ECO:0000256" key="3">
    <source>
        <dbReference type="SAM" id="MobiDB-lite"/>
    </source>
</evidence>
<gene>
    <name evidence="5" type="ORF">GW7_13275</name>
</gene>
<feature type="region of interest" description="Disordered" evidence="3">
    <location>
        <begin position="417"/>
        <end position="456"/>
    </location>
</feature>
<dbReference type="GO" id="GO:0030686">
    <property type="term" value="C:90S preribosome"/>
    <property type="evidence" value="ECO:0007669"/>
    <property type="project" value="TreeGrafter"/>
</dbReference>
<dbReference type="InterPro" id="IPR018034">
    <property type="entry name" value="Kri1"/>
</dbReference>
<evidence type="ECO:0000313" key="5">
    <source>
        <dbReference type="EMBL" id="EHB12934.1"/>
    </source>
</evidence>
<feature type="compositionally biased region" description="Basic residues" evidence="3">
    <location>
        <begin position="786"/>
        <end position="795"/>
    </location>
</feature>